<dbReference type="EC" id="3.1.3.18" evidence="4"/>
<comment type="pathway">
    <text evidence="2">Organic acid metabolism; glycolate biosynthesis; glycolate from 2-phosphoglycolate: step 1/1.</text>
</comment>
<reference evidence="6" key="1">
    <citation type="submission" date="2017-06" db="EMBL/GenBank/DDBJ databases">
        <title>Genome analysis of Fimbriiglobus ruber SP5, the first member of the order Planctomycetales with confirmed chitinolytic capability.</title>
        <authorList>
            <person name="Ravin N.V."/>
            <person name="Rakitin A.L."/>
            <person name="Ivanova A.A."/>
            <person name="Beletsky A.V."/>
            <person name="Kulichevskaya I.S."/>
            <person name="Mardanov A.V."/>
            <person name="Dedysh S.N."/>
        </authorList>
    </citation>
    <scope>NUCLEOTIDE SEQUENCE [LARGE SCALE GENOMIC DNA]</scope>
    <source>
        <strain evidence="6">SP5</strain>
    </source>
</reference>
<keyword evidence="6" id="KW-1185">Reference proteome</keyword>
<comment type="similarity">
    <text evidence="3">Belongs to the HAD-like hydrolase superfamily. CbbY/CbbZ/Gph/YieH family.</text>
</comment>
<dbReference type="GO" id="GO:0005829">
    <property type="term" value="C:cytosol"/>
    <property type="evidence" value="ECO:0007669"/>
    <property type="project" value="TreeGrafter"/>
</dbReference>
<evidence type="ECO:0000256" key="4">
    <source>
        <dbReference type="ARBA" id="ARBA00013078"/>
    </source>
</evidence>
<name>A0A225E0M7_9BACT</name>
<proteinExistence type="inferred from homology"/>
<evidence type="ECO:0000256" key="2">
    <source>
        <dbReference type="ARBA" id="ARBA00004818"/>
    </source>
</evidence>
<dbReference type="Proteomes" id="UP000214646">
    <property type="component" value="Unassembled WGS sequence"/>
</dbReference>
<gene>
    <name evidence="5" type="ORF">FRUB_03145</name>
</gene>
<evidence type="ECO:0000313" key="6">
    <source>
        <dbReference type="Proteomes" id="UP000214646"/>
    </source>
</evidence>
<dbReference type="InterPro" id="IPR050155">
    <property type="entry name" value="HAD-like_hydrolase_sf"/>
</dbReference>
<dbReference type="SUPFAM" id="SSF56784">
    <property type="entry name" value="HAD-like"/>
    <property type="match status" value="1"/>
</dbReference>
<dbReference type="GO" id="GO:0006281">
    <property type="term" value="P:DNA repair"/>
    <property type="evidence" value="ECO:0007669"/>
    <property type="project" value="TreeGrafter"/>
</dbReference>
<organism evidence="5 6">
    <name type="scientific">Fimbriiglobus ruber</name>
    <dbReference type="NCBI Taxonomy" id="1908690"/>
    <lineage>
        <taxon>Bacteria</taxon>
        <taxon>Pseudomonadati</taxon>
        <taxon>Planctomycetota</taxon>
        <taxon>Planctomycetia</taxon>
        <taxon>Gemmatales</taxon>
        <taxon>Gemmataceae</taxon>
        <taxon>Fimbriiglobus</taxon>
    </lineage>
</organism>
<dbReference type="SFLD" id="SFLDG01129">
    <property type="entry name" value="C1.5:_HAD__Beta-PGM__Phosphata"/>
    <property type="match status" value="1"/>
</dbReference>
<evidence type="ECO:0000256" key="3">
    <source>
        <dbReference type="ARBA" id="ARBA00006171"/>
    </source>
</evidence>
<evidence type="ECO:0000313" key="5">
    <source>
        <dbReference type="EMBL" id="OWK43546.1"/>
    </source>
</evidence>
<dbReference type="SFLD" id="SFLDS00003">
    <property type="entry name" value="Haloacid_Dehalogenase"/>
    <property type="match status" value="1"/>
</dbReference>
<dbReference type="PANTHER" id="PTHR43434">
    <property type="entry name" value="PHOSPHOGLYCOLATE PHOSPHATASE"/>
    <property type="match status" value="1"/>
</dbReference>
<comment type="catalytic activity">
    <reaction evidence="1">
        <text>2-phosphoglycolate + H2O = glycolate + phosphate</text>
        <dbReference type="Rhea" id="RHEA:14369"/>
        <dbReference type="ChEBI" id="CHEBI:15377"/>
        <dbReference type="ChEBI" id="CHEBI:29805"/>
        <dbReference type="ChEBI" id="CHEBI:43474"/>
        <dbReference type="ChEBI" id="CHEBI:58033"/>
        <dbReference type="EC" id="3.1.3.18"/>
    </reaction>
</comment>
<sequence length="253" mass="27902">MFDFDGTLSLVREGWARVMAELGRDLFRERGLETGPENQFLDYLEDQMLRLSGKPTIFQMQKLADEIAARGAAAPNADDLLAEFLRRLFAAVGWRMERLKAGTEKPADWVVKGAHGLLDDLRGRGVALYLASGTDLAFVRAELDALQLADYFGRHVYAPADNTPHYSKRDVIEMILRDTGVTGPELLGFGDGYSETVEVKRAGGVMVAVASVEPGRTGVNQMKRSILVELGADVVVPDYSEYEGLVAWLFADK</sequence>
<dbReference type="Pfam" id="PF00702">
    <property type="entry name" value="Hydrolase"/>
    <property type="match status" value="1"/>
</dbReference>
<protein>
    <recommendedName>
        <fullName evidence="4">phosphoglycolate phosphatase</fullName>
        <ecNumber evidence="4">3.1.3.18</ecNumber>
    </recommendedName>
</protein>
<dbReference type="Gene3D" id="3.40.50.1000">
    <property type="entry name" value="HAD superfamily/HAD-like"/>
    <property type="match status" value="1"/>
</dbReference>
<evidence type="ECO:0000256" key="1">
    <source>
        <dbReference type="ARBA" id="ARBA00000830"/>
    </source>
</evidence>
<comment type="caution">
    <text evidence="5">The sequence shown here is derived from an EMBL/GenBank/DDBJ whole genome shotgun (WGS) entry which is preliminary data.</text>
</comment>
<dbReference type="InterPro" id="IPR036412">
    <property type="entry name" value="HAD-like_sf"/>
</dbReference>
<dbReference type="EMBL" id="NIDE01000004">
    <property type="protein sequence ID" value="OWK43546.1"/>
    <property type="molecule type" value="Genomic_DNA"/>
</dbReference>
<dbReference type="InterPro" id="IPR023214">
    <property type="entry name" value="HAD_sf"/>
</dbReference>
<accession>A0A225E0M7</accession>
<dbReference type="AlphaFoldDB" id="A0A225E0M7"/>
<dbReference type="PANTHER" id="PTHR43434:SF1">
    <property type="entry name" value="PHOSPHOGLYCOLATE PHOSPHATASE"/>
    <property type="match status" value="1"/>
</dbReference>
<dbReference type="GO" id="GO:0008967">
    <property type="term" value="F:phosphoglycolate phosphatase activity"/>
    <property type="evidence" value="ECO:0007669"/>
    <property type="project" value="UniProtKB-EC"/>
</dbReference>